<name>A0A5R9QDC1_9GAMM</name>
<reference evidence="1 2" key="1">
    <citation type="journal article" date="2017" name="Eur. J. Clin. Microbiol. Infect. Dis.">
        <title>Uncommonly isolated clinical Pseudomonas: identification and phylogenetic assignation.</title>
        <authorList>
            <person name="Mulet M."/>
            <person name="Gomila M."/>
            <person name="Ramirez A."/>
            <person name="Cardew S."/>
            <person name="Moore E.R."/>
            <person name="Lalucat J."/>
            <person name="Garcia-Valdes E."/>
        </authorList>
    </citation>
    <scope>NUCLEOTIDE SEQUENCE [LARGE SCALE GENOMIC DNA]</scope>
    <source>
        <strain evidence="1 2">SD129</strain>
    </source>
</reference>
<dbReference type="GO" id="GO:0019634">
    <property type="term" value="P:organic phosphonate metabolic process"/>
    <property type="evidence" value="ECO:0007669"/>
    <property type="project" value="InterPro"/>
</dbReference>
<organism evidence="1 2">
    <name type="scientific">Stutzerimonas nosocomialis</name>
    <dbReference type="NCBI Taxonomy" id="1056496"/>
    <lineage>
        <taxon>Bacteria</taxon>
        <taxon>Pseudomonadati</taxon>
        <taxon>Pseudomonadota</taxon>
        <taxon>Gammaproteobacteria</taxon>
        <taxon>Pseudomonadales</taxon>
        <taxon>Pseudomonadaceae</taxon>
        <taxon>Stutzerimonas</taxon>
    </lineage>
</organism>
<dbReference type="PIRSF" id="PIRSF020680">
    <property type="entry name" value="PhnH"/>
    <property type="match status" value="1"/>
</dbReference>
<evidence type="ECO:0000313" key="2">
    <source>
        <dbReference type="Proteomes" id="UP000306753"/>
    </source>
</evidence>
<accession>A0A5R9QDC1</accession>
<gene>
    <name evidence="1" type="primary">phnH</name>
    <name evidence="1" type="ORF">DN820_12680</name>
</gene>
<dbReference type="NCBIfam" id="TIGR03292">
    <property type="entry name" value="PhnH_redo"/>
    <property type="match status" value="1"/>
</dbReference>
<sequence>MSDAQYLQPAFERPAEAAQQTFRAALRALAEPGLARPLPSTPTLERMAPATYALCLSLLDADTPVWLAPAFDTPVVRANLSFHCGCPVVDRREQAAFAVLDASDLVDLSGFPLGSERYPDQSCTLLVQLERLDGGEALAWQGPGIAGQRQVDLPLPWPFWQQRDLHGDFPRGLDLFFTAGQALLGLPRSTRCRAPVREAS</sequence>
<keyword evidence="2" id="KW-1185">Reference proteome</keyword>
<dbReference type="GO" id="GO:0016829">
    <property type="term" value="F:lyase activity"/>
    <property type="evidence" value="ECO:0007669"/>
    <property type="project" value="UniProtKB-KW"/>
</dbReference>
<dbReference type="SUPFAM" id="SSF159709">
    <property type="entry name" value="PhnH-like"/>
    <property type="match status" value="1"/>
</dbReference>
<dbReference type="Pfam" id="PF05845">
    <property type="entry name" value="PhnH"/>
    <property type="match status" value="1"/>
</dbReference>
<dbReference type="InterPro" id="IPR038058">
    <property type="entry name" value="PhnH-like_sp"/>
</dbReference>
<evidence type="ECO:0000313" key="1">
    <source>
        <dbReference type="EMBL" id="TLX63124.1"/>
    </source>
</evidence>
<dbReference type="Gene3D" id="3.40.50.11310">
    <property type="entry name" value="Bacterial phosphonate metabolism protein PhnH"/>
    <property type="match status" value="1"/>
</dbReference>
<keyword evidence="1" id="KW-0456">Lyase</keyword>
<dbReference type="RefSeq" id="WP_138411919.1">
    <property type="nucleotide sequence ID" value="NZ_QLAG01000014.1"/>
</dbReference>
<dbReference type="EMBL" id="QLAG01000014">
    <property type="protein sequence ID" value="TLX63124.1"/>
    <property type="molecule type" value="Genomic_DNA"/>
</dbReference>
<dbReference type="Proteomes" id="UP000306753">
    <property type="component" value="Unassembled WGS sequence"/>
</dbReference>
<protein>
    <submittedName>
        <fullName evidence="1">Phosphonate C-P lyase system protein PhnH</fullName>
    </submittedName>
</protein>
<comment type="caution">
    <text evidence="1">The sequence shown here is derived from an EMBL/GenBank/DDBJ whole genome shotgun (WGS) entry which is preliminary data.</text>
</comment>
<dbReference type="InterPro" id="IPR008772">
    <property type="entry name" value="Phosphonate_metab_PhnH"/>
</dbReference>
<proteinExistence type="predicted"/>
<dbReference type="AlphaFoldDB" id="A0A5R9QDC1"/>